<keyword evidence="4" id="KW-1185">Reference proteome</keyword>
<proteinExistence type="predicted"/>
<accession>A0A7I8KST4</accession>
<feature type="chain" id="PRO_5029529171" evidence="2">
    <location>
        <begin position="23"/>
        <end position="178"/>
    </location>
</feature>
<evidence type="ECO:0000256" key="2">
    <source>
        <dbReference type="SAM" id="SignalP"/>
    </source>
</evidence>
<evidence type="ECO:0000256" key="1">
    <source>
        <dbReference type="SAM" id="MobiDB-lite"/>
    </source>
</evidence>
<dbReference type="Proteomes" id="UP000663760">
    <property type="component" value="Chromosome 8"/>
</dbReference>
<keyword evidence="2" id="KW-0732">Signal</keyword>
<dbReference type="OrthoDB" id="684076at2759"/>
<dbReference type="InterPro" id="IPR008480">
    <property type="entry name" value="DUF761_pln"/>
</dbReference>
<feature type="region of interest" description="Disordered" evidence="1">
    <location>
        <begin position="90"/>
        <end position="109"/>
    </location>
</feature>
<dbReference type="PANTHER" id="PTHR33450:SF12">
    <property type="entry name" value="COTTON FIBER PROTEIN"/>
    <property type="match status" value="1"/>
</dbReference>
<protein>
    <submittedName>
        <fullName evidence="3">Uncharacterized protein</fullName>
    </submittedName>
</protein>
<dbReference type="PANTHER" id="PTHR33450">
    <property type="entry name" value="EMB|CAB67623.1-RELATED"/>
    <property type="match status" value="1"/>
</dbReference>
<evidence type="ECO:0000313" key="3">
    <source>
        <dbReference type="EMBL" id="CAA7400671.1"/>
    </source>
</evidence>
<evidence type="ECO:0000313" key="4">
    <source>
        <dbReference type="Proteomes" id="UP000663760"/>
    </source>
</evidence>
<dbReference type="Pfam" id="PF05553">
    <property type="entry name" value="DUF761"/>
    <property type="match status" value="1"/>
</dbReference>
<organism evidence="3 4">
    <name type="scientific">Spirodela intermedia</name>
    <name type="common">Intermediate duckweed</name>
    <dbReference type="NCBI Taxonomy" id="51605"/>
    <lineage>
        <taxon>Eukaryota</taxon>
        <taxon>Viridiplantae</taxon>
        <taxon>Streptophyta</taxon>
        <taxon>Embryophyta</taxon>
        <taxon>Tracheophyta</taxon>
        <taxon>Spermatophyta</taxon>
        <taxon>Magnoliopsida</taxon>
        <taxon>Liliopsida</taxon>
        <taxon>Araceae</taxon>
        <taxon>Lemnoideae</taxon>
        <taxon>Spirodela</taxon>
    </lineage>
</organism>
<reference evidence="3" key="1">
    <citation type="submission" date="2020-02" db="EMBL/GenBank/DDBJ databases">
        <authorList>
            <person name="Scholz U."/>
            <person name="Mascher M."/>
            <person name="Fiebig A."/>
        </authorList>
    </citation>
    <scope>NUCLEOTIDE SEQUENCE</scope>
</reference>
<sequence>MKSKASALLKQVVSLLVSIVKAKSAAVKTKTRALKTRLLIFGLLHNHKVLSVITHKISALVGHEKDDAAATAAFAMVQREAEGLETLQDLDAGGGGEAVEEEDDGYPDLRHSLFDDDDGSGSVVELVKSTRGENEGEFVLEDEIDHVAEVFIRRFHRQMRLQRLESLKRNQEMLQMTA</sequence>
<dbReference type="EMBL" id="LR746271">
    <property type="protein sequence ID" value="CAA7400671.1"/>
    <property type="molecule type" value="Genomic_DNA"/>
</dbReference>
<dbReference type="AlphaFoldDB" id="A0A7I8KST4"/>
<name>A0A7I8KST4_SPIIN</name>
<feature type="signal peptide" evidence="2">
    <location>
        <begin position="1"/>
        <end position="22"/>
    </location>
</feature>
<gene>
    <name evidence="3" type="ORF">SI8410_08011349</name>
</gene>